<feature type="compositionally biased region" description="Basic and acidic residues" evidence="2">
    <location>
        <begin position="589"/>
        <end position="604"/>
    </location>
</feature>
<evidence type="ECO:0000256" key="1">
    <source>
        <dbReference type="SAM" id="Coils"/>
    </source>
</evidence>
<accession>A0A0H2S7S9</accession>
<feature type="compositionally biased region" description="Pro residues" evidence="2">
    <location>
        <begin position="324"/>
        <end position="337"/>
    </location>
</feature>
<proteinExistence type="predicted"/>
<feature type="compositionally biased region" description="Basic and acidic residues" evidence="2">
    <location>
        <begin position="283"/>
        <end position="302"/>
    </location>
</feature>
<organism evidence="3 4">
    <name type="scientific">Schizopora paradoxa</name>
    <dbReference type="NCBI Taxonomy" id="27342"/>
    <lineage>
        <taxon>Eukaryota</taxon>
        <taxon>Fungi</taxon>
        <taxon>Dikarya</taxon>
        <taxon>Basidiomycota</taxon>
        <taxon>Agaricomycotina</taxon>
        <taxon>Agaricomycetes</taxon>
        <taxon>Hymenochaetales</taxon>
        <taxon>Schizoporaceae</taxon>
        <taxon>Schizopora</taxon>
    </lineage>
</organism>
<feature type="compositionally biased region" description="Pro residues" evidence="2">
    <location>
        <begin position="469"/>
        <end position="482"/>
    </location>
</feature>
<feature type="compositionally biased region" description="Polar residues" evidence="2">
    <location>
        <begin position="659"/>
        <end position="676"/>
    </location>
</feature>
<dbReference type="STRING" id="27342.A0A0H2S7S9"/>
<feature type="compositionally biased region" description="Basic and acidic residues" evidence="2">
    <location>
        <begin position="368"/>
        <end position="377"/>
    </location>
</feature>
<evidence type="ECO:0000256" key="2">
    <source>
        <dbReference type="SAM" id="MobiDB-lite"/>
    </source>
</evidence>
<feature type="compositionally biased region" description="Low complexity" evidence="2">
    <location>
        <begin position="14"/>
        <end position="23"/>
    </location>
</feature>
<feature type="region of interest" description="Disordered" evidence="2">
    <location>
        <begin position="268"/>
        <end position="705"/>
    </location>
</feature>
<evidence type="ECO:0000313" key="3">
    <source>
        <dbReference type="EMBL" id="KLO19994.1"/>
    </source>
</evidence>
<dbReference type="AlphaFoldDB" id="A0A0H2S7S9"/>
<gene>
    <name evidence="3" type="ORF">SCHPADRAFT_934618</name>
</gene>
<sequence length="705" mass="78496">MSVDIGTRSRERNSSSGTSSLGLQEGPSHNGYRQNGMVRGEHEDYYFPVDGLVQGSAGSSPVRSPEKQRLNGNILSPTKRSKDRGSTRDLVRLLIAERDSKDALRALNKTTDRLQEETLRANDLEKRLAEANEKWKLVNQSRLSAQSEATRLNEELRLYKLQLEAAQQQITRANEMIAQSDKERAVAEENAEKATRVANKLKEEQLIRNAREDGRRQGREEGRREGKRIGYHEALDYAYARARDDVMRRLDAYLVRNGLATDETLEEVEEELDGMGPEDEQDARDVRDRELEQEMDERRRLEQSSMPRPDTASGRGEDDRRSEIPPPRQVMPMPMPEPEVAYTRTPPGSGRPKRSGTFLDRFRRRRAPIGEEDRNVEVNRSAPDVASFVDEVPRRTLATPVISSSPYPSQSGHRSRSSLAMPEPDFNPDPSSVRPISMSNQPRTPSHPRVDIPPDNFIPFQNADGTMGIPPPHEMQRPPPTPIATTPAPGEAALPSGREPMSRDFYYENHQQPPPAAPGYQRSVAGDSVISTATSNLSILGPPGGRQMSRLSAIDESSPYNERSSLRDGDGNDPLGPTGGFQGPTDQQFTDHRARVRDELRDPDMDQPAQMPYSPRSVRSNSSFAHGPRRPSVITTPAPLGEMHMIDPEIPYTRPRLNSGASDRTGYTNPRSQRNGVSVAGSGRMRGGPEAEMPAPEIQIEPPVG</sequence>
<feature type="compositionally biased region" description="Acidic residues" evidence="2">
    <location>
        <begin position="268"/>
        <end position="282"/>
    </location>
</feature>
<reference evidence="3 4" key="1">
    <citation type="submission" date="2015-04" db="EMBL/GenBank/DDBJ databases">
        <title>Complete genome sequence of Schizopora paradoxa KUC8140, a cosmopolitan wood degrader in East Asia.</title>
        <authorList>
            <consortium name="DOE Joint Genome Institute"/>
            <person name="Min B."/>
            <person name="Park H."/>
            <person name="Jang Y."/>
            <person name="Kim J.-J."/>
            <person name="Kim K.H."/>
            <person name="Pangilinan J."/>
            <person name="Lipzen A."/>
            <person name="Riley R."/>
            <person name="Grigoriev I.V."/>
            <person name="Spatafora J.W."/>
            <person name="Choi I.-G."/>
        </authorList>
    </citation>
    <scope>NUCLEOTIDE SEQUENCE [LARGE SCALE GENOMIC DNA]</scope>
    <source>
        <strain evidence="3 4">KUC8140</strain>
    </source>
</reference>
<keyword evidence="4" id="KW-1185">Reference proteome</keyword>
<dbReference type="OrthoDB" id="3268221at2759"/>
<feature type="region of interest" description="Disordered" evidence="2">
    <location>
        <begin position="1"/>
        <end position="86"/>
    </location>
</feature>
<feature type="coiled-coil region" evidence="1">
    <location>
        <begin position="107"/>
        <end position="204"/>
    </location>
</feature>
<dbReference type="InParanoid" id="A0A0H2S7S9"/>
<feature type="compositionally biased region" description="Low complexity" evidence="2">
    <location>
        <begin position="483"/>
        <end position="493"/>
    </location>
</feature>
<dbReference type="EMBL" id="KQ085883">
    <property type="protein sequence ID" value="KLO19994.1"/>
    <property type="molecule type" value="Genomic_DNA"/>
</dbReference>
<evidence type="ECO:0000313" key="4">
    <source>
        <dbReference type="Proteomes" id="UP000053477"/>
    </source>
</evidence>
<dbReference type="Proteomes" id="UP000053477">
    <property type="component" value="Unassembled WGS sequence"/>
</dbReference>
<name>A0A0H2S7S9_9AGAM</name>
<keyword evidence="1" id="KW-0175">Coiled coil</keyword>
<feature type="compositionally biased region" description="Polar residues" evidence="2">
    <location>
        <begin position="401"/>
        <end position="412"/>
    </location>
</feature>
<feature type="compositionally biased region" description="Polar residues" evidence="2">
    <location>
        <begin position="529"/>
        <end position="538"/>
    </location>
</feature>
<protein>
    <submittedName>
        <fullName evidence="3">Uncharacterized protein</fullName>
    </submittedName>
</protein>